<feature type="compositionally biased region" description="Acidic residues" evidence="1">
    <location>
        <begin position="212"/>
        <end position="224"/>
    </location>
</feature>
<comment type="caution">
    <text evidence="2">The sequence shown here is derived from an EMBL/GenBank/DDBJ whole genome shotgun (WGS) entry which is preliminary data.</text>
</comment>
<evidence type="ECO:0000313" key="4">
    <source>
        <dbReference type="Proteomes" id="UP001596445"/>
    </source>
</evidence>
<feature type="region of interest" description="Disordered" evidence="1">
    <location>
        <begin position="212"/>
        <end position="237"/>
    </location>
</feature>
<reference evidence="4" key="2">
    <citation type="journal article" date="2019" name="Int. J. Syst. Evol. Microbiol.">
        <title>The Global Catalogue of Microorganisms (GCM) 10K type strain sequencing project: providing services to taxonomists for standard genome sequencing and annotation.</title>
        <authorList>
            <consortium name="The Broad Institute Genomics Platform"/>
            <consortium name="The Broad Institute Genome Sequencing Center for Infectious Disease"/>
            <person name="Wu L."/>
            <person name="Ma J."/>
        </authorList>
    </citation>
    <scope>NUCLEOTIDE SEQUENCE [LARGE SCALE GENOMIC DNA]</scope>
    <source>
        <strain evidence="4">JCM 30072</strain>
    </source>
</reference>
<keyword evidence="4" id="KW-1185">Reference proteome</keyword>
<gene>
    <name evidence="2" type="ORF">ACFQQG_18480</name>
    <name evidence="3" type="ORF">ACFQQG_18610</name>
</gene>
<accession>A0ABD5W354</accession>
<dbReference type="EMBL" id="JBHSZI010000003">
    <property type="protein sequence ID" value="MFC7059841.1"/>
    <property type="molecule type" value="Genomic_DNA"/>
</dbReference>
<dbReference type="EMBL" id="JBHSZI010000003">
    <property type="protein sequence ID" value="MFC7059815.1"/>
    <property type="molecule type" value="Genomic_DNA"/>
</dbReference>
<name>A0ABD5W354_9EURY</name>
<proteinExistence type="predicted"/>
<sequence>MSDADASATEVADVDQLAERRQVEKVLEAKEEFIDRRREMRDQIRRREISHRQRDVELLVELQNLLAQLEPLLKETEQGSQYWEADDRYLVRDAANPSEIPRLTIEDAKQELTVAEFERYAACKGSRRASEWDWKHKGKERLQATHVNWRTVSLDGLKGFLDDPRFAFRADDGTYEVRVCGVDTTLKAFRDCCQFIHEIGLGPSVADDADAGFEYQDLLDEGPQEEGQKPELEGGTD</sequence>
<reference evidence="2" key="3">
    <citation type="submission" date="2024-09" db="EMBL/GenBank/DDBJ databases">
        <authorList>
            <person name="Sun Q."/>
        </authorList>
    </citation>
    <scope>NUCLEOTIDE SEQUENCE</scope>
    <source>
        <strain evidence="2">CGMCC 1.12553</strain>
    </source>
</reference>
<protein>
    <submittedName>
        <fullName evidence="2">Uncharacterized protein</fullName>
    </submittedName>
</protein>
<evidence type="ECO:0000313" key="3">
    <source>
        <dbReference type="EMBL" id="MFC7059841.1"/>
    </source>
</evidence>
<dbReference type="RefSeq" id="WP_382187144.1">
    <property type="nucleotide sequence ID" value="NZ_JBHSZI010000003.1"/>
</dbReference>
<dbReference type="AlphaFoldDB" id="A0ABD5W354"/>
<reference evidence="2" key="1">
    <citation type="journal article" date="2014" name="Int. J. Syst. Evol. Microbiol.">
        <title>Complete genome sequence of Corynebacterium casei LMG S-19264T (=DSM 44701T), isolated from a smear-ripened cheese.</title>
        <authorList>
            <consortium name="US DOE Joint Genome Institute (JGI-PGF)"/>
            <person name="Walter F."/>
            <person name="Albersmeier A."/>
            <person name="Kalinowski J."/>
            <person name="Ruckert C."/>
        </authorList>
    </citation>
    <scope>NUCLEOTIDE SEQUENCE [LARGE SCALE GENOMIC DNA]</scope>
    <source>
        <strain evidence="2">CGMCC 1.12553</strain>
    </source>
</reference>
<feature type="compositionally biased region" description="Basic and acidic residues" evidence="1">
    <location>
        <begin position="226"/>
        <end position="237"/>
    </location>
</feature>
<evidence type="ECO:0000256" key="1">
    <source>
        <dbReference type="SAM" id="MobiDB-lite"/>
    </source>
</evidence>
<organism evidence="2 4">
    <name type="scientific">Halovenus salina</name>
    <dbReference type="NCBI Taxonomy" id="1510225"/>
    <lineage>
        <taxon>Archaea</taxon>
        <taxon>Methanobacteriati</taxon>
        <taxon>Methanobacteriota</taxon>
        <taxon>Stenosarchaea group</taxon>
        <taxon>Halobacteria</taxon>
        <taxon>Halobacteriales</taxon>
        <taxon>Haloarculaceae</taxon>
        <taxon>Halovenus</taxon>
    </lineage>
</organism>
<evidence type="ECO:0000313" key="2">
    <source>
        <dbReference type="EMBL" id="MFC7059815.1"/>
    </source>
</evidence>
<dbReference type="Proteomes" id="UP001596445">
    <property type="component" value="Unassembled WGS sequence"/>
</dbReference>